<dbReference type="SUPFAM" id="SSF48613">
    <property type="entry name" value="Heme oxygenase-like"/>
    <property type="match status" value="1"/>
</dbReference>
<dbReference type="Proteomes" id="UP000247555">
    <property type="component" value="Unassembled WGS sequence"/>
</dbReference>
<protein>
    <submittedName>
        <fullName evidence="1">Pyrroloquinoline quinone (PQQ) biosynthesis protein C</fullName>
    </submittedName>
</protein>
<dbReference type="Pfam" id="PF14518">
    <property type="entry name" value="Haem_oxygenas_2"/>
    <property type="match status" value="1"/>
</dbReference>
<accession>A0A318KC67</accession>
<organism evidence="1 2">
    <name type="scientific">Rivihabitans pingtungensis</name>
    <dbReference type="NCBI Taxonomy" id="1054498"/>
    <lineage>
        <taxon>Bacteria</taxon>
        <taxon>Pseudomonadati</taxon>
        <taxon>Pseudomonadota</taxon>
        <taxon>Betaproteobacteria</taxon>
        <taxon>Neisseriales</taxon>
        <taxon>Aquaspirillaceae</taxon>
        <taxon>Rivihabitans</taxon>
    </lineage>
</organism>
<comment type="caution">
    <text evidence="1">The sequence shown here is derived from an EMBL/GenBank/DDBJ whole genome shotgun (WGS) entry which is preliminary data.</text>
</comment>
<dbReference type="EMBL" id="QJKI01000032">
    <property type="protein sequence ID" value="PXX74470.1"/>
    <property type="molecule type" value="Genomic_DNA"/>
</dbReference>
<dbReference type="OrthoDB" id="3523588at2"/>
<dbReference type="AlphaFoldDB" id="A0A318KC67"/>
<evidence type="ECO:0000313" key="2">
    <source>
        <dbReference type="Proteomes" id="UP000247555"/>
    </source>
</evidence>
<reference evidence="1 2" key="1">
    <citation type="submission" date="2018-05" db="EMBL/GenBank/DDBJ databases">
        <title>Genomic Encyclopedia of Type Strains, Phase IV (KMG-IV): sequencing the most valuable type-strain genomes for metagenomic binning, comparative biology and taxonomic classification.</title>
        <authorList>
            <person name="Goeker M."/>
        </authorList>
    </citation>
    <scope>NUCLEOTIDE SEQUENCE [LARGE SCALE GENOMIC DNA]</scope>
    <source>
        <strain evidence="1 2">DSM 29661</strain>
    </source>
</reference>
<name>A0A318KC67_9NEIS</name>
<dbReference type="RefSeq" id="WP_110392071.1">
    <property type="nucleotide sequence ID" value="NZ_DAIMVG010000004.1"/>
</dbReference>
<sequence>MNAPFSRTGPLMELSSYPDWARQLVEDCAADRARVTQHVLFQRMRDATLPYPIMRYFLIGVWPVIEQFPQYMAFNLLKVRYGRHPGEDLARTWLIRNLRVEQHHADYWVDWAEASDVSRDALIAGLDDPATLALSHWCWRTCEREALAISMAATHYAIEGATGDWSNLVCSTDTYAQTFPEADRKKATRWLRQHAQYDDTHPWEALDIICTLLGHEPEAKQLEQLRLAICTSYRYMAMTLDRCMQMAPAKQD</sequence>
<proteinExistence type="predicted"/>
<evidence type="ECO:0000313" key="1">
    <source>
        <dbReference type="EMBL" id="PXX74470.1"/>
    </source>
</evidence>
<gene>
    <name evidence="1" type="ORF">DFR34_13212</name>
</gene>
<keyword evidence="2" id="KW-1185">Reference proteome</keyword>
<dbReference type="Gene3D" id="1.20.910.10">
    <property type="entry name" value="Heme oxygenase-like"/>
    <property type="match status" value="1"/>
</dbReference>
<dbReference type="InterPro" id="IPR016084">
    <property type="entry name" value="Haem_Oase-like_multi-hlx"/>
</dbReference>